<feature type="compositionally biased region" description="Polar residues" evidence="1">
    <location>
        <begin position="910"/>
        <end position="924"/>
    </location>
</feature>
<keyword evidence="2" id="KW-0812">Transmembrane</keyword>
<dbReference type="InParanoid" id="K1VTI7"/>
<feature type="compositionally biased region" description="Polar residues" evidence="1">
    <location>
        <begin position="1258"/>
        <end position="1268"/>
    </location>
</feature>
<sequence>MPVNTTLAATMPVVAKADRMVVLGNKAVTAASRTAFIHNDSSSSSFPWHSIGVELLNWLQGILSCERCDPLHEYLQQSSVECVFNAIDNFLNAGQIPSRACSCTIPAVISIPRSIPQAACRLLPEETHNWSFDIVNPTTSALQWVKNRLEERELEVKMRQAWVGYGKKPLPSSTFVAYAQFPGKRHLGGMLSDSKHLFGPCQDTAGHVSMLALKSHDSSPDKLRPPARWIEYLYRQPLPKSAISCPAYLSPAVGVMVLEPEFTDQDAQTVFAGLITCEVHLVPADSWEGATFSLPLGVRVDKPIEFHDIDGSTLLYLACRLIGNTNAVTKLLQMKGAGSTILQDVIANKAVGILEDMVLQNIELVFQSAMEQSTDWGLSELCCRLALWFEVWIHRPKGLGATYPEDRPLPMHKLLSDLYVLWSPGGRGRKLFAPNTEEGWEATAELTAIAVYFGSAVGAVVRSVFKRIEKRNEGMERRRRRINIAQEWLGNSLGFLTAPFKMNIPLKFDETKELAINRINRRASHENERELRNLRENLLRVSDCLSSIASTYSCEVDTHHLHQVFTHVYSCVVSSRPAIPSDIKEFFGSTPKMLQVSTLRQCQPKRYNAGCSRMLLEDLTSMKCHIYTNDELLQDPRFRSSSSTLTIDVDSTASSLLQWLLQEKIRGLRQQEMEQFSEPFDTSPRSISSTADWGPRVPSCEQLLGLAKEQPVPYQSSFPSLSVSSQSYPPPSASASPTFRKPSLSPSDSSLHVLTPRAALLPTQDGGEFGRLSGSSQVSVEFEAADRLEAYGERSPYRAHETGSAPREAFGVAGPSKPITAHCQLSERADVVTSHLPSSDGGEFGRLSGSSQVSVEFEAADRLEAYGERSPYRAHETGSAPREAFGVAGPSKPITAHCQLSERADVVTSHLPSSGESTRLSPSLESLEGCNAPERRGPPEAQLGRGTPGALAEQGVGESSISVSRFSNAGSAAQSVATSPMRSVRISIESAMSTEPEAPLEPWAPFDSVSRSSSLFELQEMRRPPCPTDSSEPVTTKESAYACDTPPMLDMSVAKGPETDRASKTVELCEPPSKNLDPQSQSGWACPQGVLPVVAPASSKPTVQAHETSVLCPVDDEEGSQKPEFASALCGSPQSMAMALEDDALCQCPVRARWWGSEGSIPEAASPVSGMSLSGARSSSSEEGIWNAGKELGARLNPKPNVKQHRHSCVATAEAELRPAVSQSSEKTSAAVANVRLPGSISKPTNQTPSSPKPRIVPSQSECLSSMDQRSRKRPSVPLESAARQLLPEPESIEQTELPSFLVLLTSVISALRSMDRLGRLTLTYIFWLVVIYGLPDLWITTGTFVNTAVRTILQRDTVPDYRPNTLGKVSTAFEVSSSKFVRAGNIVEIVNMPAPGWLQVRLGSTDDIGASFQSGIMGTEHPSNERANPVHSLGADEPYLPAKSLSLRVSSDLRKQPRPERQSQRLGIELGFEDAKQVVLVEA</sequence>
<gene>
    <name evidence="3" type="ORF">A1Q2_05671</name>
</gene>
<dbReference type="Proteomes" id="UP000006757">
    <property type="component" value="Unassembled WGS sequence"/>
</dbReference>
<accession>K1VTI7</accession>
<feature type="compositionally biased region" description="Low complexity" evidence="1">
    <location>
        <begin position="715"/>
        <end position="737"/>
    </location>
</feature>
<feature type="region of interest" description="Disordered" evidence="1">
    <location>
        <begin position="796"/>
        <end position="815"/>
    </location>
</feature>
<organism evidence="3 4">
    <name type="scientific">Trichosporon asahii var. asahii (strain CBS 8904)</name>
    <name type="common">Yeast</name>
    <dbReference type="NCBI Taxonomy" id="1220162"/>
    <lineage>
        <taxon>Eukaryota</taxon>
        <taxon>Fungi</taxon>
        <taxon>Dikarya</taxon>
        <taxon>Basidiomycota</taxon>
        <taxon>Agaricomycotina</taxon>
        <taxon>Tremellomycetes</taxon>
        <taxon>Trichosporonales</taxon>
        <taxon>Trichosporonaceae</taxon>
        <taxon>Trichosporon</taxon>
    </lineage>
</organism>
<name>K1VTI7_TRIAC</name>
<proteinExistence type="predicted"/>
<keyword evidence="4" id="KW-1185">Reference proteome</keyword>
<evidence type="ECO:0000256" key="2">
    <source>
        <dbReference type="SAM" id="Phobius"/>
    </source>
</evidence>
<evidence type="ECO:0000313" key="4">
    <source>
        <dbReference type="Proteomes" id="UP000006757"/>
    </source>
</evidence>
<keyword evidence="2" id="KW-0472">Membrane</keyword>
<evidence type="ECO:0000256" key="1">
    <source>
        <dbReference type="SAM" id="MobiDB-lite"/>
    </source>
</evidence>
<protein>
    <submittedName>
        <fullName evidence="3">Uncharacterized protein</fullName>
    </submittedName>
</protein>
<dbReference type="EMBL" id="AMBO01000352">
    <property type="protein sequence ID" value="EKD00013.1"/>
    <property type="molecule type" value="Genomic_DNA"/>
</dbReference>
<comment type="caution">
    <text evidence="3">The sequence shown here is derived from an EMBL/GenBank/DDBJ whole genome shotgun (WGS) entry which is preliminary data.</text>
</comment>
<feature type="transmembrane region" description="Helical" evidence="2">
    <location>
        <begin position="1322"/>
        <end position="1340"/>
    </location>
</feature>
<reference evidence="3 4" key="1">
    <citation type="journal article" date="2012" name="Eukaryot. Cell">
        <title>Genome sequence of the Trichosporon asahii environmental strain CBS 8904.</title>
        <authorList>
            <person name="Yang R.Y."/>
            <person name="Li H.T."/>
            <person name="Zhu H."/>
            <person name="Zhou G.P."/>
            <person name="Wang M."/>
            <person name="Wang L."/>
        </authorList>
    </citation>
    <scope>NUCLEOTIDE SEQUENCE [LARGE SCALE GENOMIC DNA]</scope>
    <source>
        <strain evidence="3 4">CBS 8904</strain>
    </source>
</reference>
<keyword evidence="2" id="KW-1133">Transmembrane helix</keyword>
<evidence type="ECO:0000313" key="3">
    <source>
        <dbReference type="EMBL" id="EKD00013.1"/>
    </source>
</evidence>
<feature type="region of interest" description="Disordered" evidence="1">
    <location>
        <begin position="715"/>
        <end position="750"/>
    </location>
</feature>
<feature type="region of interest" description="Disordered" evidence="1">
    <location>
        <begin position="1417"/>
        <end position="1436"/>
    </location>
</feature>
<feature type="region of interest" description="Disordered" evidence="1">
    <location>
        <begin position="906"/>
        <end position="956"/>
    </location>
</feature>
<feature type="region of interest" description="Disordered" evidence="1">
    <location>
        <begin position="1216"/>
        <end position="1281"/>
    </location>
</feature>
<feature type="region of interest" description="Disordered" evidence="1">
    <location>
        <begin position="868"/>
        <end position="890"/>
    </location>
</feature>
<dbReference type="HOGENOM" id="CLU_249500_0_0_1"/>